<name>S2WN03_9ACTN</name>
<feature type="region of interest" description="Disordered" evidence="1">
    <location>
        <begin position="1"/>
        <end position="20"/>
    </location>
</feature>
<dbReference type="InterPro" id="IPR001927">
    <property type="entry name" value="Na/Gal_symport"/>
</dbReference>
<evidence type="ECO:0000256" key="1">
    <source>
        <dbReference type="SAM" id="MobiDB-lite"/>
    </source>
</evidence>
<keyword evidence="4" id="KW-1185">Reference proteome</keyword>
<dbReference type="PATRIC" id="fig|883161.3.peg.108"/>
<dbReference type="STRING" id="883161.HMPREF9306_00107"/>
<feature type="transmembrane region" description="Helical" evidence="2">
    <location>
        <begin position="48"/>
        <end position="71"/>
    </location>
</feature>
<dbReference type="Pfam" id="PF13347">
    <property type="entry name" value="MFS_2"/>
    <property type="match status" value="1"/>
</dbReference>
<feature type="region of interest" description="Disordered" evidence="1">
    <location>
        <begin position="709"/>
        <end position="728"/>
    </location>
</feature>
<dbReference type="GO" id="GO:0008643">
    <property type="term" value="P:carbohydrate transport"/>
    <property type="evidence" value="ECO:0007669"/>
    <property type="project" value="InterPro"/>
</dbReference>
<dbReference type="InterPro" id="IPR036259">
    <property type="entry name" value="MFS_trans_sf"/>
</dbReference>
<dbReference type="OrthoDB" id="181905at2"/>
<proteinExistence type="predicted"/>
<organism evidence="3 4">
    <name type="scientific">Propionimicrobium lymphophilum ACS-093-V-SCH5</name>
    <dbReference type="NCBI Taxonomy" id="883161"/>
    <lineage>
        <taxon>Bacteria</taxon>
        <taxon>Bacillati</taxon>
        <taxon>Actinomycetota</taxon>
        <taxon>Actinomycetes</taxon>
        <taxon>Propionibacteriales</taxon>
        <taxon>Propionibacteriaceae</taxon>
        <taxon>Propionimicrobium</taxon>
    </lineage>
</organism>
<dbReference type="AlphaFoldDB" id="S2WN03"/>
<dbReference type="PANTHER" id="PTHR11328">
    <property type="entry name" value="MAJOR FACILITATOR SUPERFAMILY DOMAIN-CONTAINING PROTEIN"/>
    <property type="match status" value="1"/>
</dbReference>
<dbReference type="NCBIfam" id="TIGR00792">
    <property type="entry name" value="gph"/>
    <property type="match status" value="1"/>
</dbReference>
<dbReference type="RefSeq" id="WP_016454968.1">
    <property type="nucleotide sequence ID" value="NZ_KE150269.1"/>
</dbReference>
<feature type="transmembrane region" description="Helical" evidence="2">
    <location>
        <begin position="171"/>
        <end position="192"/>
    </location>
</feature>
<feature type="transmembrane region" description="Helical" evidence="2">
    <location>
        <begin position="284"/>
        <end position="305"/>
    </location>
</feature>
<keyword evidence="2" id="KW-0472">Membrane</keyword>
<dbReference type="PANTHER" id="PTHR11328:SF24">
    <property type="entry name" value="MAJOR FACILITATOR SUPERFAMILY (MFS) PROFILE DOMAIN-CONTAINING PROTEIN"/>
    <property type="match status" value="1"/>
</dbReference>
<dbReference type="GO" id="GO:0005886">
    <property type="term" value="C:plasma membrane"/>
    <property type="evidence" value="ECO:0007669"/>
    <property type="project" value="TreeGrafter"/>
</dbReference>
<dbReference type="Pfam" id="PF13189">
    <property type="entry name" value="Cytidylate_kin2"/>
    <property type="match status" value="1"/>
</dbReference>
<dbReference type="GO" id="GO:0006814">
    <property type="term" value="P:sodium ion transport"/>
    <property type="evidence" value="ECO:0007669"/>
    <property type="project" value="InterPro"/>
</dbReference>
<feature type="transmembrane region" description="Helical" evidence="2">
    <location>
        <begin position="204"/>
        <end position="224"/>
    </location>
</feature>
<reference evidence="3 4" key="1">
    <citation type="submission" date="2013-04" db="EMBL/GenBank/DDBJ databases">
        <title>The Genome Sequence of Propionimicrobium lymphophilum ACS-093-V-SCH5.</title>
        <authorList>
            <consortium name="The Broad Institute Genomics Platform"/>
            <person name="Earl A."/>
            <person name="Ward D."/>
            <person name="Feldgarden M."/>
            <person name="Gevers D."/>
            <person name="Saerens B."/>
            <person name="Vaneechoutte M."/>
            <person name="Walker B."/>
            <person name="Young S."/>
            <person name="Zeng Q."/>
            <person name="Gargeya S."/>
            <person name="Fitzgerald M."/>
            <person name="Haas B."/>
            <person name="Abouelleil A."/>
            <person name="Allen A.W."/>
            <person name="Alvarado L."/>
            <person name="Arachchi H.M."/>
            <person name="Berlin A.M."/>
            <person name="Chapman S.B."/>
            <person name="Gainer-Dewar J."/>
            <person name="Goldberg J."/>
            <person name="Griggs A."/>
            <person name="Gujja S."/>
            <person name="Hansen M."/>
            <person name="Howarth C."/>
            <person name="Imamovic A."/>
            <person name="Ireland A."/>
            <person name="Larimer J."/>
            <person name="McCowan C."/>
            <person name="Murphy C."/>
            <person name="Pearson M."/>
            <person name="Poon T.W."/>
            <person name="Priest M."/>
            <person name="Roberts A."/>
            <person name="Saif S."/>
            <person name="Shea T."/>
            <person name="Sisk P."/>
            <person name="Sykes S."/>
            <person name="Wortman J."/>
            <person name="Nusbaum C."/>
            <person name="Birren B."/>
        </authorList>
    </citation>
    <scope>NUCLEOTIDE SEQUENCE [LARGE SCALE GENOMIC DNA]</scope>
    <source>
        <strain evidence="3 4">ACS-093-V-SCH5</strain>
    </source>
</reference>
<comment type="caution">
    <text evidence="3">The sequence shown here is derived from an EMBL/GenBank/DDBJ whole genome shotgun (WGS) entry which is preliminary data.</text>
</comment>
<accession>S2WN03</accession>
<dbReference type="Gene3D" id="1.20.1250.20">
    <property type="entry name" value="MFS general substrate transporter like domains"/>
    <property type="match status" value="2"/>
</dbReference>
<dbReference type="GO" id="GO:0015293">
    <property type="term" value="F:symporter activity"/>
    <property type="evidence" value="ECO:0007669"/>
    <property type="project" value="InterPro"/>
</dbReference>
<dbReference type="Proteomes" id="UP000014417">
    <property type="component" value="Unassembled WGS sequence"/>
</dbReference>
<gene>
    <name evidence="3" type="ORF">HMPREF9306_00107</name>
</gene>
<feature type="transmembrane region" description="Helical" evidence="2">
    <location>
        <begin position="317"/>
        <end position="336"/>
    </location>
</feature>
<dbReference type="Gene3D" id="3.40.50.300">
    <property type="entry name" value="P-loop containing nucleotide triphosphate hydrolases"/>
    <property type="match status" value="1"/>
</dbReference>
<protein>
    <submittedName>
        <fullName evidence="3">Sugar (Glycoside-Pentoside-Hexuronide) transporter</fullName>
    </submittedName>
</protein>
<feature type="transmembrane region" description="Helical" evidence="2">
    <location>
        <begin position="424"/>
        <end position="446"/>
    </location>
</feature>
<dbReference type="SUPFAM" id="SSF52540">
    <property type="entry name" value="P-loop containing nucleoside triphosphate hydrolases"/>
    <property type="match status" value="1"/>
</dbReference>
<evidence type="ECO:0000313" key="3">
    <source>
        <dbReference type="EMBL" id="EPD34072.1"/>
    </source>
</evidence>
<evidence type="ECO:0000313" key="4">
    <source>
        <dbReference type="Proteomes" id="UP000014417"/>
    </source>
</evidence>
<feature type="transmembrane region" description="Helical" evidence="2">
    <location>
        <begin position="252"/>
        <end position="272"/>
    </location>
</feature>
<dbReference type="InterPro" id="IPR027417">
    <property type="entry name" value="P-loop_NTPase"/>
</dbReference>
<feature type="transmembrane region" description="Helical" evidence="2">
    <location>
        <begin position="100"/>
        <end position="118"/>
    </location>
</feature>
<keyword evidence="2" id="KW-0812">Transmembrane</keyword>
<dbReference type="HOGENOM" id="CLU_384377_0_0_11"/>
<dbReference type="InterPro" id="IPR039672">
    <property type="entry name" value="MFS_2"/>
</dbReference>
<evidence type="ECO:0000256" key="2">
    <source>
        <dbReference type="SAM" id="Phobius"/>
    </source>
</evidence>
<dbReference type="SUPFAM" id="SSF103473">
    <property type="entry name" value="MFS general substrate transporter"/>
    <property type="match status" value="1"/>
</dbReference>
<feature type="transmembrane region" description="Helical" evidence="2">
    <location>
        <begin position="130"/>
        <end position="150"/>
    </location>
</feature>
<dbReference type="EMBL" id="AGZR01000001">
    <property type="protein sequence ID" value="EPD34072.1"/>
    <property type="molecule type" value="Genomic_DNA"/>
</dbReference>
<dbReference type="CDD" id="cd17332">
    <property type="entry name" value="MFS_MelB_like"/>
    <property type="match status" value="1"/>
</dbReference>
<keyword evidence="2" id="KW-1133">Transmembrane helix</keyword>
<feature type="transmembrane region" description="Helical" evidence="2">
    <location>
        <begin position="342"/>
        <end position="362"/>
    </location>
</feature>
<sequence length="728" mass="78112">MAQKSVAEAKPANKGGKGVAGKRLSGGTVLAYSLGDVANNLSFLMTSMFLMIFMTDIAGISAGIAGTIYLITKVWAGICDLTAGQVVDRPRTRWGTLRPWLLWVSGPLALVFVLLFSVPYGWAPDGSARVVAWVLLFDCAFQLCYSFTNIPYGSLSAAMTQDPVDRSRLSGARSIASSATGVILSLVVAPQFQDTAADGIRQKFTIIMAAIAVVAIILYLICFAKSKEVVPRSTGKMSMKRTFKMVGQNKPLLILCSGAFFVLAAMFTMNAVGMYYAREILGSAGYWVFLMLSQTVGTIIVASIVPTITVRFGKRNGYLCCAVLTAISFVLIFFVPNGGLPIAIIAWFLFGFASGGTNALMFSMQADTVDYGEWKSGVRAEGGSYSVLSFIRKCGQGLGGWAGAFVIGLFGYNKTGADIEQVQLGIRVAIGLLPAALALIAVIIMLRYPLSADLHAQIVSELNERRTQSAVSEAAGVETEAVVVEKEVGDGRTTLLRKAGTGAPPIVTLFGLRGSGATDIGPMVAKELGVPFVQQAFSSEQLAKVDASALISDSGFDRWLRKISYTGTQDSLLSAAADQAYDHTMASNNTQTVLKAVSNGGVLLGRNGALVLGKVVGAMHIRLVAPIGKRIERVSQQTGLPAYEAQEQCEAEDRIRAEMSHKLYQWDPNSDEYYDMVINTATVTYEQVARMIARFYLSKYPDAKPTIEAATSGVSPAIKEEEDFEDRK</sequence>